<dbReference type="Proteomes" id="UP001303046">
    <property type="component" value="Unassembled WGS sequence"/>
</dbReference>
<keyword evidence="2" id="KW-1185">Reference proteome</keyword>
<sequence length="84" mass="9827">MKVKSNAPIGNGGGERIRKRAFAGLNYFIRLQTSQRILLDLKLSRHFPEILLRYLVRRKPILKRFSKFDLWTLDHFDSAVLVSV</sequence>
<name>A0ABR1DJW6_NECAM</name>
<evidence type="ECO:0000313" key="2">
    <source>
        <dbReference type="Proteomes" id="UP001303046"/>
    </source>
</evidence>
<dbReference type="EMBL" id="JAVFWL010000004">
    <property type="protein sequence ID" value="KAK6750413.1"/>
    <property type="molecule type" value="Genomic_DNA"/>
</dbReference>
<comment type="caution">
    <text evidence="1">The sequence shown here is derived from an EMBL/GenBank/DDBJ whole genome shotgun (WGS) entry which is preliminary data.</text>
</comment>
<evidence type="ECO:0000313" key="1">
    <source>
        <dbReference type="EMBL" id="KAK6750413.1"/>
    </source>
</evidence>
<reference evidence="1 2" key="1">
    <citation type="submission" date="2023-08" db="EMBL/GenBank/DDBJ databases">
        <title>A Necator americanus chromosomal reference genome.</title>
        <authorList>
            <person name="Ilik V."/>
            <person name="Petrzelkova K.J."/>
            <person name="Pardy F."/>
            <person name="Fuh T."/>
            <person name="Niatou-Singa F.S."/>
            <person name="Gouil Q."/>
            <person name="Baker L."/>
            <person name="Ritchie M.E."/>
            <person name="Jex A.R."/>
            <person name="Gazzola D."/>
            <person name="Li H."/>
            <person name="Toshio Fujiwara R."/>
            <person name="Zhan B."/>
            <person name="Aroian R.V."/>
            <person name="Pafco B."/>
            <person name="Schwarz E.M."/>
        </authorList>
    </citation>
    <scope>NUCLEOTIDE SEQUENCE [LARGE SCALE GENOMIC DNA]</scope>
    <source>
        <strain evidence="1 2">Aroian</strain>
        <tissue evidence="1">Whole animal</tissue>
    </source>
</reference>
<protein>
    <submittedName>
        <fullName evidence="1">Uncharacterized protein</fullName>
    </submittedName>
</protein>
<accession>A0ABR1DJW6</accession>
<proteinExistence type="predicted"/>
<gene>
    <name evidence="1" type="primary">Necator_chrIV.g15703</name>
    <name evidence="1" type="ORF">RB195_002408</name>
</gene>
<organism evidence="1 2">
    <name type="scientific">Necator americanus</name>
    <name type="common">Human hookworm</name>
    <dbReference type="NCBI Taxonomy" id="51031"/>
    <lineage>
        <taxon>Eukaryota</taxon>
        <taxon>Metazoa</taxon>
        <taxon>Ecdysozoa</taxon>
        <taxon>Nematoda</taxon>
        <taxon>Chromadorea</taxon>
        <taxon>Rhabditida</taxon>
        <taxon>Rhabditina</taxon>
        <taxon>Rhabditomorpha</taxon>
        <taxon>Strongyloidea</taxon>
        <taxon>Ancylostomatidae</taxon>
        <taxon>Bunostominae</taxon>
        <taxon>Necator</taxon>
    </lineage>
</organism>